<name>G0MIY6_CAEBE</name>
<dbReference type="PANTHER" id="PTHR21503">
    <property type="entry name" value="F-BOX-CONTAINING HYPOTHETICAL PROTEIN C.ELEGANS"/>
    <property type="match status" value="1"/>
</dbReference>
<dbReference type="AlphaFoldDB" id="G0MIY6"/>
<reference evidence="3" key="1">
    <citation type="submission" date="2011-07" db="EMBL/GenBank/DDBJ databases">
        <authorList>
            <consortium name="Caenorhabditis brenneri Sequencing and Analysis Consortium"/>
            <person name="Wilson R.K."/>
        </authorList>
    </citation>
    <scope>NUCLEOTIDE SEQUENCE [LARGE SCALE GENOMIC DNA]</scope>
    <source>
        <strain evidence="3">PB2801</strain>
    </source>
</reference>
<dbReference type="PANTHER" id="PTHR21503:SF8">
    <property type="entry name" value="F-BOX ASSOCIATED DOMAIN-CONTAINING PROTEIN-RELATED"/>
    <property type="match status" value="1"/>
</dbReference>
<evidence type="ECO:0000313" key="3">
    <source>
        <dbReference type="Proteomes" id="UP000008068"/>
    </source>
</evidence>
<evidence type="ECO:0000313" key="2">
    <source>
        <dbReference type="EMBL" id="EGT31427.1"/>
    </source>
</evidence>
<protein>
    <recommendedName>
        <fullName evidence="1">Sdz-33 F-box domain-containing protein</fullName>
    </recommendedName>
</protein>
<evidence type="ECO:0000259" key="1">
    <source>
        <dbReference type="Pfam" id="PF07735"/>
    </source>
</evidence>
<feature type="domain" description="Sdz-33 F-box" evidence="1">
    <location>
        <begin position="210"/>
        <end position="265"/>
    </location>
</feature>
<dbReference type="HOGENOM" id="CLU_063118_0_0_1"/>
<keyword evidence="3" id="KW-1185">Reference proteome</keyword>
<dbReference type="InParanoid" id="G0MIY6"/>
<dbReference type="Pfam" id="PF07735">
    <property type="entry name" value="FBA_2"/>
    <property type="match status" value="1"/>
</dbReference>
<dbReference type="Proteomes" id="UP000008068">
    <property type="component" value="Unassembled WGS sequence"/>
</dbReference>
<dbReference type="InterPro" id="IPR012885">
    <property type="entry name" value="F-box_Sdz-33"/>
</dbReference>
<organism evidence="3">
    <name type="scientific">Caenorhabditis brenneri</name>
    <name type="common">Nematode worm</name>
    <dbReference type="NCBI Taxonomy" id="135651"/>
    <lineage>
        <taxon>Eukaryota</taxon>
        <taxon>Metazoa</taxon>
        <taxon>Ecdysozoa</taxon>
        <taxon>Nematoda</taxon>
        <taxon>Chromadorea</taxon>
        <taxon>Rhabditida</taxon>
        <taxon>Rhabditina</taxon>
        <taxon>Rhabditomorpha</taxon>
        <taxon>Rhabditoidea</taxon>
        <taxon>Rhabditidae</taxon>
        <taxon>Peloderinae</taxon>
        <taxon>Caenorhabditis</taxon>
    </lineage>
</organism>
<accession>G0MIY6</accession>
<sequence length="335" mass="39515">MGFRLLKLPMLVQKMIFSDIDFNVIIYLSTQSTYLQKHLRLVQLPVLKFILIMADSPEICFKTKSKTVWIEISKEYKEGDFEPCKINGVSMQICKISNHSNPYFLVINDKMENNMIFENLIAHFLSFLEVKEYELRLRMQNIDFPNCSVFKYTQKFSNVECLGLFESEPRQVSSEDLIFILGQIDTKSLRINLEPPPNFIYKFAPEFSRLNLEELRIGNSNWLDFETLLYLDIKTITCNLQEDPSKKANRILKKWVSGRHEKLEDVILDNFSFRNSMTINNEFIRFKSPIKQKFDINREFDGTLASVLFVGTELRLFVWTNKRLRAVGRMEPKYT</sequence>
<dbReference type="eggNOG" id="ENOG502TKAV">
    <property type="taxonomic scope" value="Eukaryota"/>
</dbReference>
<proteinExistence type="predicted"/>
<dbReference type="OrthoDB" id="5879080at2759"/>
<dbReference type="EMBL" id="GL379796">
    <property type="protein sequence ID" value="EGT31427.1"/>
    <property type="molecule type" value="Genomic_DNA"/>
</dbReference>
<gene>
    <name evidence="2" type="ORF">CAEBREN_07328</name>
</gene>